<dbReference type="OrthoDB" id="581172at2"/>
<dbReference type="AlphaFoldDB" id="A0A4U1BYP8"/>
<dbReference type="GO" id="GO:0015288">
    <property type="term" value="F:porin activity"/>
    <property type="evidence" value="ECO:0007669"/>
    <property type="project" value="TreeGrafter"/>
</dbReference>
<proteinExistence type="predicted"/>
<dbReference type="GO" id="GO:0009279">
    <property type="term" value="C:cell outer membrane"/>
    <property type="evidence" value="ECO:0007669"/>
    <property type="project" value="UniProtKB-SubCell"/>
</dbReference>
<dbReference type="SUPFAM" id="SSF56954">
    <property type="entry name" value="Outer membrane efflux proteins (OEP)"/>
    <property type="match status" value="1"/>
</dbReference>
<evidence type="ECO:0000256" key="3">
    <source>
        <dbReference type="ARBA" id="ARBA00022692"/>
    </source>
</evidence>
<keyword evidence="3" id="KW-0812">Transmembrane</keyword>
<sequence length="462" mass="52869">MRKSIILILLLLTSFLTVCAQQNTDTLTWNQFKEIIKKYHPVAMQANLVESLAKARMKQAWGNFDPKLSANFEQKVYDGTEYYQFLTPEIKLPLWYGLELKGNYSEAEGVYINPESRLPAEGLSFIGLNMSLGKGLLIDKRRAAVKQANIFKEASANQQLLIINDLILDAGEAYLYWQNSYQITLIYEQALKLTEVRYEAVKNSVIGGDRPAIDTVEAVTQIQQRQIQLQQAQLNLKSALYDLGSFMWLPQNQPVDIEKLNILPQKQEIEIPQTLNPAITNNPKLLSYGFKLRDLEVEKRLKAESLRPTLDLQVGLLNTGQSAFRNINRNYWENNNKIGLQFSFPLTFTTARGDLAEAKLKIKDTEYEQSLVRNNLEVKFNQNRAEATTLKAQLVIIKQSVEANKKLVEGEEMRFKFGDSSLFLINARESKLIETQEKLIETENKIRKNKLKAEWILGALTN</sequence>
<dbReference type="GO" id="GO:1990281">
    <property type="term" value="C:efflux pump complex"/>
    <property type="evidence" value="ECO:0007669"/>
    <property type="project" value="TreeGrafter"/>
</dbReference>
<keyword evidence="6" id="KW-0732">Signal</keyword>
<reference evidence="7 8" key="1">
    <citation type="submission" date="2019-04" db="EMBL/GenBank/DDBJ databases">
        <title>Pedobacter sp. AR-3-17 sp. nov., isolated from Arctic soil.</title>
        <authorList>
            <person name="Dahal R.H."/>
            <person name="Kim D.-U."/>
        </authorList>
    </citation>
    <scope>NUCLEOTIDE SEQUENCE [LARGE SCALE GENOMIC DNA]</scope>
    <source>
        <strain evidence="7 8">AR-3-17</strain>
    </source>
</reference>
<evidence type="ECO:0000313" key="7">
    <source>
        <dbReference type="EMBL" id="TKB97875.1"/>
    </source>
</evidence>
<organism evidence="7 8">
    <name type="scientific">Pedobacter cryophilus</name>
    <dbReference type="NCBI Taxonomy" id="2571271"/>
    <lineage>
        <taxon>Bacteria</taxon>
        <taxon>Pseudomonadati</taxon>
        <taxon>Bacteroidota</taxon>
        <taxon>Sphingobacteriia</taxon>
        <taxon>Sphingobacteriales</taxon>
        <taxon>Sphingobacteriaceae</taxon>
        <taxon>Pedobacter</taxon>
    </lineage>
</organism>
<evidence type="ECO:0000256" key="5">
    <source>
        <dbReference type="ARBA" id="ARBA00023237"/>
    </source>
</evidence>
<dbReference type="PANTHER" id="PTHR30026">
    <property type="entry name" value="OUTER MEMBRANE PROTEIN TOLC"/>
    <property type="match status" value="1"/>
</dbReference>
<evidence type="ECO:0000256" key="4">
    <source>
        <dbReference type="ARBA" id="ARBA00023136"/>
    </source>
</evidence>
<keyword evidence="8" id="KW-1185">Reference proteome</keyword>
<dbReference type="RefSeq" id="WP_136826468.1">
    <property type="nucleotide sequence ID" value="NZ_SWBP01000003.1"/>
</dbReference>
<evidence type="ECO:0000313" key="8">
    <source>
        <dbReference type="Proteomes" id="UP000308181"/>
    </source>
</evidence>
<feature type="signal peptide" evidence="6">
    <location>
        <begin position="1"/>
        <end position="20"/>
    </location>
</feature>
<dbReference type="Gene3D" id="1.20.1600.10">
    <property type="entry name" value="Outer membrane efflux proteins (OEP)"/>
    <property type="match status" value="1"/>
</dbReference>
<keyword evidence="2" id="KW-1134">Transmembrane beta strand</keyword>
<dbReference type="Proteomes" id="UP000308181">
    <property type="component" value="Unassembled WGS sequence"/>
</dbReference>
<dbReference type="GO" id="GO:0015562">
    <property type="term" value="F:efflux transmembrane transporter activity"/>
    <property type="evidence" value="ECO:0007669"/>
    <property type="project" value="InterPro"/>
</dbReference>
<evidence type="ECO:0000256" key="2">
    <source>
        <dbReference type="ARBA" id="ARBA00022452"/>
    </source>
</evidence>
<comment type="caution">
    <text evidence="7">The sequence shown here is derived from an EMBL/GenBank/DDBJ whole genome shotgun (WGS) entry which is preliminary data.</text>
</comment>
<accession>A0A4U1BYP8</accession>
<keyword evidence="4" id="KW-0472">Membrane</keyword>
<dbReference type="InterPro" id="IPR051906">
    <property type="entry name" value="TolC-like"/>
</dbReference>
<dbReference type="PANTHER" id="PTHR30026:SF20">
    <property type="entry name" value="OUTER MEMBRANE PROTEIN TOLC"/>
    <property type="match status" value="1"/>
</dbReference>
<keyword evidence="5" id="KW-0998">Cell outer membrane</keyword>
<protein>
    <submittedName>
        <fullName evidence="7">TolC family protein</fullName>
    </submittedName>
</protein>
<evidence type="ECO:0000256" key="6">
    <source>
        <dbReference type="SAM" id="SignalP"/>
    </source>
</evidence>
<gene>
    <name evidence="7" type="ORF">FA046_11035</name>
</gene>
<name>A0A4U1BYP8_9SPHI</name>
<evidence type="ECO:0000256" key="1">
    <source>
        <dbReference type="ARBA" id="ARBA00004442"/>
    </source>
</evidence>
<dbReference type="EMBL" id="SWBP01000003">
    <property type="protein sequence ID" value="TKB97875.1"/>
    <property type="molecule type" value="Genomic_DNA"/>
</dbReference>
<feature type="chain" id="PRO_5020814157" evidence="6">
    <location>
        <begin position="21"/>
        <end position="462"/>
    </location>
</feature>
<comment type="subcellular location">
    <subcellularLocation>
        <location evidence="1">Cell outer membrane</location>
    </subcellularLocation>
</comment>